<organism evidence="1 2">
    <name type="scientific">Drosophila willistoni</name>
    <name type="common">Fruit fly</name>
    <dbReference type="NCBI Taxonomy" id="7260"/>
    <lineage>
        <taxon>Eukaryota</taxon>
        <taxon>Metazoa</taxon>
        <taxon>Ecdysozoa</taxon>
        <taxon>Arthropoda</taxon>
        <taxon>Hexapoda</taxon>
        <taxon>Insecta</taxon>
        <taxon>Pterygota</taxon>
        <taxon>Neoptera</taxon>
        <taxon>Endopterygota</taxon>
        <taxon>Diptera</taxon>
        <taxon>Brachycera</taxon>
        <taxon>Muscomorpha</taxon>
        <taxon>Ephydroidea</taxon>
        <taxon>Drosophilidae</taxon>
        <taxon>Drosophila</taxon>
        <taxon>Sophophora</taxon>
    </lineage>
</organism>
<name>B4NP01_DROWI</name>
<dbReference type="STRING" id="7260.B4NP01"/>
<dbReference type="SUPFAM" id="SSF56112">
    <property type="entry name" value="Protein kinase-like (PK-like)"/>
    <property type="match status" value="2"/>
</dbReference>
<dbReference type="GO" id="GO:0000278">
    <property type="term" value="P:mitotic cell cycle"/>
    <property type="evidence" value="ECO:0007669"/>
    <property type="project" value="TreeGrafter"/>
</dbReference>
<dbReference type="AlphaFoldDB" id="B4NP01"/>
<dbReference type="PANTHER" id="PTHR24419">
    <property type="entry name" value="INTERLEUKIN-1 RECEPTOR-ASSOCIATED KINASE"/>
    <property type="match status" value="1"/>
</dbReference>
<evidence type="ECO:0008006" key="3">
    <source>
        <dbReference type="Google" id="ProtNLM"/>
    </source>
</evidence>
<dbReference type="GO" id="GO:0005634">
    <property type="term" value="C:nucleus"/>
    <property type="evidence" value="ECO:0007669"/>
    <property type="project" value="TreeGrafter"/>
</dbReference>
<gene>
    <name evidence="1" type="primary">Dwil\GK23382</name>
    <name evidence="1" type="ORF">Dwil_GK23382</name>
</gene>
<dbReference type="Proteomes" id="UP000007798">
    <property type="component" value="Unassembled WGS sequence"/>
</dbReference>
<dbReference type="Pfam" id="PF12330">
    <property type="entry name" value="Haspin_kinase"/>
    <property type="match status" value="1"/>
</dbReference>
<dbReference type="InParanoid" id="B4NP01"/>
<evidence type="ECO:0000313" key="1">
    <source>
        <dbReference type="EMBL" id="EDW86090.2"/>
    </source>
</evidence>
<reference evidence="1 2" key="1">
    <citation type="journal article" date="2007" name="Nature">
        <title>Evolution of genes and genomes on the Drosophila phylogeny.</title>
        <authorList>
            <consortium name="Drosophila 12 Genomes Consortium"/>
            <person name="Clark A.G."/>
            <person name="Eisen M.B."/>
            <person name="Smith D.R."/>
            <person name="Bergman C.M."/>
            <person name="Oliver B."/>
            <person name="Markow T.A."/>
            <person name="Kaufman T.C."/>
            <person name="Kellis M."/>
            <person name="Gelbart W."/>
            <person name="Iyer V.N."/>
            <person name="Pollard D.A."/>
            <person name="Sackton T.B."/>
            <person name="Larracuente A.M."/>
            <person name="Singh N.D."/>
            <person name="Abad J.P."/>
            <person name="Abt D.N."/>
            <person name="Adryan B."/>
            <person name="Aguade M."/>
            <person name="Akashi H."/>
            <person name="Anderson W.W."/>
            <person name="Aquadro C.F."/>
            <person name="Ardell D.H."/>
            <person name="Arguello R."/>
            <person name="Artieri C.G."/>
            <person name="Barbash D.A."/>
            <person name="Barker D."/>
            <person name="Barsanti P."/>
            <person name="Batterham P."/>
            <person name="Batzoglou S."/>
            <person name="Begun D."/>
            <person name="Bhutkar A."/>
            <person name="Blanco E."/>
            <person name="Bosak S.A."/>
            <person name="Bradley R.K."/>
            <person name="Brand A.D."/>
            <person name="Brent M.R."/>
            <person name="Brooks A.N."/>
            <person name="Brown R.H."/>
            <person name="Butlin R.K."/>
            <person name="Caggese C."/>
            <person name="Calvi B.R."/>
            <person name="Bernardo de Carvalho A."/>
            <person name="Caspi A."/>
            <person name="Castrezana S."/>
            <person name="Celniker S.E."/>
            <person name="Chang J.L."/>
            <person name="Chapple C."/>
            <person name="Chatterji S."/>
            <person name="Chinwalla A."/>
            <person name="Civetta A."/>
            <person name="Clifton S.W."/>
            <person name="Comeron J.M."/>
            <person name="Costello J.C."/>
            <person name="Coyne J.A."/>
            <person name="Daub J."/>
            <person name="David R.G."/>
            <person name="Delcher A.L."/>
            <person name="Delehaunty K."/>
            <person name="Do C.B."/>
            <person name="Ebling H."/>
            <person name="Edwards K."/>
            <person name="Eickbush T."/>
            <person name="Evans J.D."/>
            <person name="Filipski A."/>
            <person name="Findeiss S."/>
            <person name="Freyhult E."/>
            <person name="Fulton L."/>
            <person name="Fulton R."/>
            <person name="Garcia A.C."/>
            <person name="Gardiner A."/>
            <person name="Garfield D.A."/>
            <person name="Garvin B.E."/>
            <person name="Gibson G."/>
            <person name="Gilbert D."/>
            <person name="Gnerre S."/>
            <person name="Godfrey J."/>
            <person name="Good R."/>
            <person name="Gotea V."/>
            <person name="Gravely B."/>
            <person name="Greenberg A.J."/>
            <person name="Griffiths-Jones S."/>
            <person name="Gross S."/>
            <person name="Guigo R."/>
            <person name="Gustafson E.A."/>
            <person name="Haerty W."/>
            <person name="Hahn M.W."/>
            <person name="Halligan D.L."/>
            <person name="Halpern A.L."/>
            <person name="Halter G.M."/>
            <person name="Han M.V."/>
            <person name="Heger A."/>
            <person name="Hillier L."/>
            <person name="Hinrichs A.S."/>
            <person name="Holmes I."/>
            <person name="Hoskins R.A."/>
            <person name="Hubisz M.J."/>
            <person name="Hultmark D."/>
            <person name="Huntley M.A."/>
            <person name="Jaffe D.B."/>
            <person name="Jagadeeshan S."/>
            <person name="Jeck W.R."/>
            <person name="Johnson J."/>
            <person name="Jones C.D."/>
            <person name="Jordan W.C."/>
            <person name="Karpen G.H."/>
            <person name="Kataoka E."/>
            <person name="Keightley P.D."/>
            <person name="Kheradpour P."/>
            <person name="Kirkness E.F."/>
            <person name="Koerich L.B."/>
            <person name="Kristiansen K."/>
            <person name="Kudrna D."/>
            <person name="Kulathinal R.J."/>
            <person name="Kumar S."/>
            <person name="Kwok R."/>
            <person name="Lander E."/>
            <person name="Langley C.H."/>
            <person name="Lapoint R."/>
            <person name="Lazzaro B.P."/>
            <person name="Lee S.J."/>
            <person name="Levesque L."/>
            <person name="Li R."/>
            <person name="Lin C.F."/>
            <person name="Lin M.F."/>
            <person name="Lindblad-Toh K."/>
            <person name="Llopart A."/>
            <person name="Long M."/>
            <person name="Low L."/>
            <person name="Lozovsky E."/>
            <person name="Lu J."/>
            <person name="Luo M."/>
            <person name="Machado C.A."/>
            <person name="Makalowski W."/>
            <person name="Marzo M."/>
            <person name="Matsuda M."/>
            <person name="Matzkin L."/>
            <person name="McAllister B."/>
            <person name="McBride C.S."/>
            <person name="McKernan B."/>
            <person name="McKernan K."/>
            <person name="Mendez-Lago M."/>
            <person name="Minx P."/>
            <person name="Mollenhauer M.U."/>
            <person name="Montooth K."/>
            <person name="Mount S.M."/>
            <person name="Mu X."/>
            <person name="Myers E."/>
            <person name="Negre B."/>
            <person name="Newfeld S."/>
            <person name="Nielsen R."/>
            <person name="Noor M.A."/>
            <person name="O'Grady P."/>
            <person name="Pachter L."/>
            <person name="Papaceit M."/>
            <person name="Parisi M.J."/>
            <person name="Parisi M."/>
            <person name="Parts L."/>
            <person name="Pedersen J.S."/>
            <person name="Pesole G."/>
            <person name="Phillippy A.M."/>
            <person name="Ponting C.P."/>
            <person name="Pop M."/>
            <person name="Porcelli D."/>
            <person name="Powell J.R."/>
            <person name="Prohaska S."/>
            <person name="Pruitt K."/>
            <person name="Puig M."/>
            <person name="Quesneville H."/>
            <person name="Ram K.R."/>
            <person name="Rand D."/>
            <person name="Rasmussen M.D."/>
            <person name="Reed L.K."/>
            <person name="Reenan R."/>
            <person name="Reily A."/>
            <person name="Remington K.A."/>
            <person name="Rieger T.T."/>
            <person name="Ritchie M.G."/>
            <person name="Robin C."/>
            <person name="Rogers Y.H."/>
            <person name="Rohde C."/>
            <person name="Rozas J."/>
            <person name="Rubenfield M.J."/>
            <person name="Ruiz A."/>
            <person name="Russo S."/>
            <person name="Salzberg S.L."/>
            <person name="Sanchez-Gracia A."/>
            <person name="Saranga D.J."/>
            <person name="Sato H."/>
            <person name="Schaeffer S.W."/>
            <person name="Schatz M.C."/>
            <person name="Schlenke T."/>
            <person name="Schwartz R."/>
            <person name="Segarra C."/>
            <person name="Singh R.S."/>
            <person name="Sirot L."/>
            <person name="Sirota M."/>
            <person name="Sisneros N.B."/>
            <person name="Smith C.D."/>
            <person name="Smith T.F."/>
            <person name="Spieth J."/>
            <person name="Stage D.E."/>
            <person name="Stark A."/>
            <person name="Stephan W."/>
            <person name="Strausberg R.L."/>
            <person name="Strempel S."/>
            <person name="Sturgill D."/>
            <person name="Sutton G."/>
            <person name="Sutton G.G."/>
            <person name="Tao W."/>
            <person name="Teichmann S."/>
            <person name="Tobari Y.N."/>
            <person name="Tomimura Y."/>
            <person name="Tsolas J.M."/>
            <person name="Valente V.L."/>
            <person name="Venter E."/>
            <person name="Venter J.C."/>
            <person name="Vicario S."/>
            <person name="Vieira F.G."/>
            <person name="Vilella A.J."/>
            <person name="Villasante A."/>
            <person name="Walenz B."/>
            <person name="Wang J."/>
            <person name="Wasserman M."/>
            <person name="Watts T."/>
            <person name="Wilson D."/>
            <person name="Wilson R.K."/>
            <person name="Wing R.A."/>
            <person name="Wolfner M.F."/>
            <person name="Wong A."/>
            <person name="Wong G.K."/>
            <person name="Wu C.I."/>
            <person name="Wu G."/>
            <person name="Yamamoto D."/>
            <person name="Yang H.P."/>
            <person name="Yang S.P."/>
            <person name="Yorke J.A."/>
            <person name="Yoshida K."/>
            <person name="Zdobnov E."/>
            <person name="Zhang P."/>
            <person name="Zhang Y."/>
            <person name="Zimin A.V."/>
            <person name="Baldwin J."/>
            <person name="Abdouelleil A."/>
            <person name="Abdulkadir J."/>
            <person name="Abebe A."/>
            <person name="Abera B."/>
            <person name="Abreu J."/>
            <person name="Acer S.C."/>
            <person name="Aftuck L."/>
            <person name="Alexander A."/>
            <person name="An P."/>
            <person name="Anderson E."/>
            <person name="Anderson S."/>
            <person name="Arachi H."/>
            <person name="Azer M."/>
            <person name="Bachantsang P."/>
            <person name="Barry A."/>
            <person name="Bayul T."/>
            <person name="Berlin A."/>
            <person name="Bessette D."/>
            <person name="Bloom T."/>
            <person name="Blye J."/>
            <person name="Boguslavskiy L."/>
            <person name="Bonnet C."/>
            <person name="Boukhgalter B."/>
            <person name="Bourzgui I."/>
            <person name="Brown A."/>
            <person name="Cahill P."/>
            <person name="Channer S."/>
            <person name="Cheshatsang Y."/>
            <person name="Chuda L."/>
            <person name="Citroen M."/>
            <person name="Collymore A."/>
            <person name="Cooke P."/>
            <person name="Costello M."/>
            <person name="D'Aco K."/>
            <person name="Daza R."/>
            <person name="De Haan G."/>
            <person name="DeGray S."/>
            <person name="DeMaso C."/>
            <person name="Dhargay N."/>
            <person name="Dooley K."/>
            <person name="Dooley E."/>
            <person name="Doricent M."/>
            <person name="Dorje P."/>
            <person name="Dorjee K."/>
            <person name="Dupes A."/>
            <person name="Elong R."/>
            <person name="Falk J."/>
            <person name="Farina A."/>
            <person name="Faro S."/>
            <person name="Ferguson D."/>
            <person name="Fisher S."/>
            <person name="Foley C.D."/>
            <person name="Franke A."/>
            <person name="Friedrich D."/>
            <person name="Gadbois L."/>
            <person name="Gearin G."/>
            <person name="Gearin C.R."/>
            <person name="Giannoukos G."/>
            <person name="Goode T."/>
            <person name="Graham J."/>
            <person name="Grandbois E."/>
            <person name="Grewal S."/>
            <person name="Gyaltsen K."/>
            <person name="Hafez N."/>
            <person name="Hagos B."/>
            <person name="Hall J."/>
            <person name="Henson C."/>
            <person name="Hollinger A."/>
            <person name="Honan T."/>
            <person name="Huard M.D."/>
            <person name="Hughes L."/>
            <person name="Hurhula B."/>
            <person name="Husby M.E."/>
            <person name="Kamat A."/>
            <person name="Kanga B."/>
            <person name="Kashin S."/>
            <person name="Khazanovich D."/>
            <person name="Kisner P."/>
            <person name="Lance K."/>
            <person name="Lara M."/>
            <person name="Lee W."/>
            <person name="Lennon N."/>
            <person name="Letendre F."/>
            <person name="LeVine R."/>
            <person name="Lipovsky A."/>
            <person name="Liu X."/>
            <person name="Liu J."/>
            <person name="Liu S."/>
            <person name="Lokyitsang T."/>
            <person name="Lokyitsang Y."/>
            <person name="Lubonja R."/>
            <person name="Lui A."/>
            <person name="MacDonald P."/>
            <person name="Magnisalis V."/>
            <person name="Maru K."/>
            <person name="Matthews C."/>
            <person name="McCusker W."/>
            <person name="McDonough S."/>
            <person name="Mehta T."/>
            <person name="Meldrim J."/>
            <person name="Meneus L."/>
            <person name="Mihai O."/>
            <person name="Mihalev A."/>
            <person name="Mihova T."/>
            <person name="Mittelman R."/>
            <person name="Mlenga V."/>
            <person name="Montmayeur A."/>
            <person name="Mulrain L."/>
            <person name="Navidi A."/>
            <person name="Naylor J."/>
            <person name="Negash T."/>
            <person name="Nguyen T."/>
            <person name="Nguyen N."/>
            <person name="Nicol R."/>
            <person name="Norbu C."/>
            <person name="Norbu N."/>
            <person name="Novod N."/>
            <person name="O'Neill B."/>
            <person name="Osman S."/>
            <person name="Markiewicz E."/>
            <person name="Oyono O.L."/>
            <person name="Patti C."/>
            <person name="Phunkhang P."/>
            <person name="Pierre F."/>
            <person name="Priest M."/>
            <person name="Raghuraman S."/>
            <person name="Rege F."/>
            <person name="Reyes R."/>
            <person name="Rise C."/>
            <person name="Rogov P."/>
            <person name="Ross K."/>
            <person name="Ryan E."/>
            <person name="Settipalli S."/>
            <person name="Shea T."/>
            <person name="Sherpa N."/>
            <person name="Shi L."/>
            <person name="Shih D."/>
            <person name="Sparrow T."/>
            <person name="Spaulding J."/>
            <person name="Stalker J."/>
            <person name="Stange-Thomann N."/>
            <person name="Stavropoulos S."/>
            <person name="Stone C."/>
            <person name="Strader C."/>
            <person name="Tesfaye S."/>
            <person name="Thomson T."/>
            <person name="Thoulutsang Y."/>
            <person name="Thoulutsang D."/>
            <person name="Topham K."/>
            <person name="Topping I."/>
            <person name="Tsamla T."/>
            <person name="Vassiliev H."/>
            <person name="Vo A."/>
            <person name="Wangchuk T."/>
            <person name="Wangdi T."/>
            <person name="Weiand M."/>
            <person name="Wilkinson J."/>
            <person name="Wilson A."/>
            <person name="Yadav S."/>
            <person name="Young G."/>
            <person name="Yu Q."/>
            <person name="Zembek L."/>
            <person name="Zhong D."/>
            <person name="Zimmer A."/>
            <person name="Zwirko Z."/>
            <person name="Jaffe D.B."/>
            <person name="Alvarez P."/>
            <person name="Brockman W."/>
            <person name="Butler J."/>
            <person name="Chin C."/>
            <person name="Gnerre S."/>
            <person name="Grabherr M."/>
            <person name="Kleber M."/>
            <person name="Mauceli E."/>
            <person name="MacCallum I."/>
        </authorList>
    </citation>
    <scope>NUCLEOTIDE SEQUENCE [LARGE SCALE GENOMIC DNA]</scope>
    <source>
        <strain evidence="2">Tucson 14030-0811.24</strain>
    </source>
</reference>
<protein>
    <recommendedName>
        <fullName evidence="3">Non-specific serine/threonine protein kinase</fullName>
    </recommendedName>
</protein>
<dbReference type="GO" id="GO:0072354">
    <property type="term" value="F:histone H3T3 kinase activity"/>
    <property type="evidence" value="ECO:0007669"/>
    <property type="project" value="TreeGrafter"/>
</dbReference>
<dbReference type="Gene3D" id="3.30.200.20">
    <property type="entry name" value="Phosphorylase Kinase, domain 1"/>
    <property type="match status" value="1"/>
</dbReference>
<dbReference type="SMR" id="B4NP01"/>
<dbReference type="OrthoDB" id="21018at2759"/>
<proteinExistence type="predicted"/>
<dbReference type="HOGENOM" id="CLU_019002_0_0_1"/>
<dbReference type="InterPro" id="IPR011009">
    <property type="entry name" value="Kinase-like_dom_sf"/>
</dbReference>
<keyword evidence="2" id="KW-1185">Reference proteome</keyword>
<dbReference type="GO" id="GO:0005737">
    <property type="term" value="C:cytoplasm"/>
    <property type="evidence" value="ECO:0007669"/>
    <property type="project" value="TreeGrafter"/>
</dbReference>
<sequence length="217" mass="25479">MLVLILIKRSLKCKIAISNHYCGGQNIWKPNRVKHGKEKVVYSFYSQENGVSLVKGAYPQYLINLWENFDEEKGSENDHPKIFKEQQLFVLLELKFAGEDLSTFRFTNAEQAYYAFLQIMTTLAVGEVEYKFEHRDLHWGNILIKAESIKKIPFKLNGKILTIPSKGIRTTIIDYTLSRITFDQFCYYNDLSSDEELFEATGDDQYEIYRKMRQELK</sequence>
<evidence type="ECO:0000313" key="2">
    <source>
        <dbReference type="Proteomes" id="UP000007798"/>
    </source>
</evidence>
<accession>B4NP01</accession>
<dbReference type="EMBL" id="CH964289">
    <property type="protein sequence ID" value="EDW86090.2"/>
    <property type="molecule type" value="Genomic_DNA"/>
</dbReference>
<dbReference type="eggNOG" id="KOG2464">
    <property type="taxonomic scope" value="Eukaryota"/>
</dbReference>
<dbReference type="Gene3D" id="1.10.510.10">
    <property type="entry name" value="Transferase(Phosphotransferase) domain 1"/>
    <property type="match status" value="1"/>
</dbReference>
<dbReference type="PANTHER" id="PTHR24419:SF18">
    <property type="entry name" value="SERINE_THREONINE-PROTEIN KINASE HASPIN"/>
    <property type="match status" value="1"/>
</dbReference>
<dbReference type="GO" id="GO:0035556">
    <property type="term" value="P:intracellular signal transduction"/>
    <property type="evidence" value="ECO:0007669"/>
    <property type="project" value="TreeGrafter"/>
</dbReference>